<evidence type="ECO:0000313" key="10">
    <source>
        <dbReference type="EMBL" id="MBC9929959.1"/>
    </source>
</evidence>
<reference evidence="10 11" key="1">
    <citation type="submission" date="2020-09" db="EMBL/GenBank/DDBJ databases">
        <title>Genome sequences of type strains of Chitinophaga qingshengii and Chitinophaga varians.</title>
        <authorList>
            <person name="Kittiwongwattana C."/>
        </authorList>
    </citation>
    <scope>NUCLEOTIDE SEQUENCE [LARGE SCALE GENOMIC DNA]</scope>
    <source>
        <strain evidence="10 11">JCM 30026</strain>
    </source>
</reference>
<dbReference type="Pfam" id="PF00246">
    <property type="entry name" value="Peptidase_M14"/>
    <property type="match status" value="1"/>
</dbReference>
<evidence type="ECO:0000256" key="3">
    <source>
        <dbReference type="ARBA" id="ARBA00022670"/>
    </source>
</evidence>
<keyword evidence="5" id="KW-0862">Zinc</keyword>
<keyword evidence="4" id="KW-0378">Hydrolase</keyword>
<name>A0ABR7THP4_9BACT</name>
<evidence type="ECO:0000256" key="1">
    <source>
        <dbReference type="ARBA" id="ARBA00001947"/>
    </source>
</evidence>
<sequence length="845" mass="95184">MRQHILLALLLLGFFPAMAQIPTPDQFLGYPLGSQFTPHYRVLDYFRQVAATAKNVKVEQYGTTYEGRPLITATIASPANFSRLEEIRQHSLDMSLAKGGQPADQPVIVWLSYNVHGNEAVSTEAAMKTLYELVNNGNAQTQQWLQHTVVIIDPCLNPDGRERYVNFYNQVRGLQPDVNRYSREHNEPWPGGRPNHYYFDLNRDWAWQTQRESQQRVTRYNQWMPQLHVDFHEQEIEAPYYFAPAAEPFHDAITPWQREVQVMIGKNNAKYFDQEGWLYFTKERFDLFYPSYGDTYPMYNGAIGMTYEQGGSGRAGVAVLKRDGDTLTLTDRIAHHFTTGMSTIEVASQQADRILKEYVQYFDKAKKEPQGGYKSYVIKAGGNPEKLNTLAELLRKNNIAFGYGANAAAASGFNYFTGKTENFSVNKEDLVINAFQPRSNMLRVLFEPTSHLTDSVTYDITAWALPYVYGLTTYALKQPLTPAADAPAMQQNTALAAQHPYAYLAQWNSVKDVKFLSALLKRGMKVRFTEAPFMSGGKTFPAGTLVITRTGNNGNGTTFDSYVTSQADKYKITLDAVSTGFVDKGGDFGSDKIRYIKPPKVVLVAGDGISSLGVGEIWHFFEQQLEYPIALVNERNLAAVNWDKTDILILADGDYKTFMDKASNERMKEWVNNGGKLIAIESAVEQLAGADWGIKVKKEKEKEEAVSEKGKPVEDASYDALKPYANRERESVRQFIPGAIFKVQLDTTHPLAFGYPGTYYTLKQDSRLYEFIDNGGWNVGVLKKDNYLSGFVGADTRNRLKDGLLFGVKEMGNGTVVVLADNPLFRSFWENGKLMFSNAVFLVGQ</sequence>
<dbReference type="SUPFAM" id="SSF53187">
    <property type="entry name" value="Zn-dependent exopeptidases"/>
    <property type="match status" value="1"/>
</dbReference>
<dbReference type="CDD" id="cd06238">
    <property type="entry name" value="M14-like"/>
    <property type="match status" value="1"/>
</dbReference>
<dbReference type="SMART" id="SM00631">
    <property type="entry name" value="Zn_pept"/>
    <property type="match status" value="1"/>
</dbReference>
<gene>
    <name evidence="10" type="ORF">ICL07_06190</name>
</gene>
<comment type="caution">
    <text evidence="7">Lacks conserved residue(s) required for the propagation of feature annotation.</text>
</comment>
<keyword evidence="11" id="KW-1185">Reference proteome</keyword>
<evidence type="ECO:0000256" key="5">
    <source>
        <dbReference type="ARBA" id="ARBA00022833"/>
    </source>
</evidence>
<dbReference type="Proteomes" id="UP000659124">
    <property type="component" value="Unassembled WGS sequence"/>
</dbReference>
<keyword evidence="8" id="KW-0732">Signal</keyword>
<dbReference type="PROSITE" id="PS52035">
    <property type="entry name" value="PEPTIDASE_M14"/>
    <property type="match status" value="1"/>
</dbReference>
<dbReference type="EMBL" id="JACVFC010000001">
    <property type="protein sequence ID" value="MBC9929959.1"/>
    <property type="molecule type" value="Genomic_DNA"/>
</dbReference>
<dbReference type="PANTHER" id="PTHR11705">
    <property type="entry name" value="PROTEASE FAMILY M14 CARBOXYPEPTIDASE A,B"/>
    <property type="match status" value="1"/>
</dbReference>
<dbReference type="RefSeq" id="WP_188087048.1">
    <property type="nucleotide sequence ID" value="NZ_JACVFC010000001.1"/>
</dbReference>
<evidence type="ECO:0000256" key="6">
    <source>
        <dbReference type="ARBA" id="ARBA00023049"/>
    </source>
</evidence>
<dbReference type="InterPro" id="IPR029062">
    <property type="entry name" value="Class_I_gatase-like"/>
</dbReference>
<dbReference type="GO" id="GO:0004180">
    <property type="term" value="F:carboxypeptidase activity"/>
    <property type="evidence" value="ECO:0007669"/>
    <property type="project" value="UniProtKB-KW"/>
</dbReference>
<comment type="cofactor">
    <cofactor evidence="1">
        <name>Zn(2+)</name>
        <dbReference type="ChEBI" id="CHEBI:29105"/>
    </cofactor>
</comment>
<dbReference type="PANTHER" id="PTHR11705:SF143">
    <property type="entry name" value="SLL0236 PROTEIN"/>
    <property type="match status" value="1"/>
</dbReference>
<accession>A0ABR7THP4</accession>
<evidence type="ECO:0000256" key="4">
    <source>
        <dbReference type="ARBA" id="ARBA00022801"/>
    </source>
</evidence>
<dbReference type="InterPro" id="IPR000834">
    <property type="entry name" value="Peptidase_M14"/>
</dbReference>
<feature type="signal peptide" evidence="8">
    <location>
        <begin position="1"/>
        <end position="19"/>
    </location>
</feature>
<evidence type="ECO:0000256" key="2">
    <source>
        <dbReference type="ARBA" id="ARBA00005988"/>
    </source>
</evidence>
<dbReference type="SUPFAM" id="SSF52317">
    <property type="entry name" value="Class I glutamine amidotransferase-like"/>
    <property type="match status" value="1"/>
</dbReference>
<keyword evidence="3" id="KW-0645">Protease</keyword>
<evidence type="ECO:0000313" key="11">
    <source>
        <dbReference type="Proteomes" id="UP000659124"/>
    </source>
</evidence>
<feature type="chain" id="PRO_5046264894" evidence="8">
    <location>
        <begin position="20"/>
        <end position="845"/>
    </location>
</feature>
<keyword evidence="6" id="KW-0482">Metalloprotease</keyword>
<protein>
    <submittedName>
        <fullName evidence="10">Zinc carboxypeptidase</fullName>
    </submittedName>
</protein>
<comment type="caution">
    <text evidence="10">The sequence shown here is derived from an EMBL/GenBank/DDBJ whole genome shotgun (WGS) entry which is preliminary data.</text>
</comment>
<keyword evidence="10" id="KW-0121">Carboxypeptidase</keyword>
<feature type="domain" description="Peptidase M14" evidence="9">
    <location>
        <begin position="35"/>
        <end position="362"/>
    </location>
</feature>
<evidence type="ECO:0000256" key="7">
    <source>
        <dbReference type="PROSITE-ProRule" id="PRU01379"/>
    </source>
</evidence>
<dbReference type="Gene3D" id="3.40.630.10">
    <property type="entry name" value="Zn peptidases"/>
    <property type="match status" value="1"/>
</dbReference>
<comment type="similarity">
    <text evidence="2 7">Belongs to the peptidase M14 family.</text>
</comment>
<evidence type="ECO:0000259" key="9">
    <source>
        <dbReference type="PROSITE" id="PS52035"/>
    </source>
</evidence>
<evidence type="ECO:0000256" key="8">
    <source>
        <dbReference type="SAM" id="SignalP"/>
    </source>
</evidence>
<proteinExistence type="inferred from homology"/>
<organism evidence="10 11">
    <name type="scientific">Chitinophaga qingshengii</name>
    <dbReference type="NCBI Taxonomy" id="1569794"/>
    <lineage>
        <taxon>Bacteria</taxon>
        <taxon>Pseudomonadati</taxon>
        <taxon>Bacteroidota</taxon>
        <taxon>Chitinophagia</taxon>
        <taxon>Chitinophagales</taxon>
        <taxon>Chitinophagaceae</taxon>
        <taxon>Chitinophaga</taxon>
    </lineage>
</organism>